<evidence type="ECO:0000313" key="2">
    <source>
        <dbReference type="Proteomes" id="UP000615026"/>
    </source>
</evidence>
<dbReference type="RefSeq" id="WP_193990407.1">
    <property type="nucleotide sequence ID" value="NZ_JADEXP010000008.1"/>
</dbReference>
<evidence type="ECO:0008006" key="3">
    <source>
        <dbReference type="Google" id="ProtNLM"/>
    </source>
</evidence>
<comment type="caution">
    <text evidence="1">The sequence shown here is derived from an EMBL/GenBank/DDBJ whole genome shotgun (WGS) entry which is preliminary data.</text>
</comment>
<dbReference type="EMBL" id="JADEXP010000008">
    <property type="protein sequence ID" value="MBE9065445.1"/>
    <property type="molecule type" value="Genomic_DNA"/>
</dbReference>
<sequence length="121" mass="14050">MTHYWARSDRYSALLDDSWHFDDQRLADSPLFASAMATEYSVFIENVDAKSETLRTVDPFVRGEQALVQGHISKRGQLWGILRICVFDRPRPWMQFDHSLIIHTVQKLVPTVINYVETKAP</sequence>
<keyword evidence="2" id="KW-1185">Reference proteome</keyword>
<name>A0A928WXU8_LEPEC</name>
<evidence type="ECO:0000313" key="1">
    <source>
        <dbReference type="EMBL" id="MBE9065445.1"/>
    </source>
</evidence>
<dbReference type="AlphaFoldDB" id="A0A928WXU8"/>
<organism evidence="1 2">
    <name type="scientific">Leptolyngbya cf. ectocarpi LEGE 11479</name>
    <dbReference type="NCBI Taxonomy" id="1828722"/>
    <lineage>
        <taxon>Bacteria</taxon>
        <taxon>Bacillati</taxon>
        <taxon>Cyanobacteriota</taxon>
        <taxon>Cyanophyceae</taxon>
        <taxon>Leptolyngbyales</taxon>
        <taxon>Leptolyngbyaceae</taxon>
        <taxon>Leptolyngbya group</taxon>
        <taxon>Leptolyngbya</taxon>
    </lineage>
</organism>
<accession>A0A928WXU8</accession>
<gene>
    <name evidence="1" type="ORF">IQ260_02125</name>
</gene>
<proteinExistence type="predicted"/>
<dbReference type="Proteomes" id="UP000615026">
    <property type="component" value="Unassembled WGS sequence"/>
</dbReference>
<reference evidence="1" key="1">
    <citation type="submission" date="2020-10" db="EMBL/GenBank/DDBJ databases">
        <authorList>
            <person name="Castelo-Branco R."/>
            <person name="Eusebio N."/>
            <person name="Adriana R."/>
            <person name="Vieira A."/>
            <person name="Brugerolle De Fraissinette N."/>
            <person name="Rezende De Castro R."/>
            <person name="Schneider M.P."/>
            <person name="Vasconcelos V."/>
            <person name="Leao P.N."/>
        </authorList>
    </citation>
    <scope>NUCLEOTIDE SEQUENCE</scope>
    <source>
        <strain evidence="1">LEGE 11479</strain>
    </source>
</reference>
<protein>
    <recommendedName>
        <fullName evidence="3">GAF domain-containing protein</fullName>
    </recommendedName>
</protein>